<dbReference type="Proteomes" id="UP000823674">
    <property type="component" value="Chromosome A09"/>
</dbReference>
<evidence type="ECO:0000313" key="2">
    <source>
        <dbReference type="Proteomes" id="UP000823674"/>
    </source>
</evidence>
<keyword evidence="2" id="KW-1185">Reference proteome</keyword>
<organism evidence="1 2">
    <name type="scientific">Brassica rapa subsp. trilocularis</name>
    <dbReference type="NCBI Taxonomy" id="1813537"/>
    <lineage>
        <taxon>Eukaryota</taxon>
        <taxon>Viridiplantae</taxon>
        <taxon>Streptophyta</taxon>
        <taxon>Embryophyta</taxon>
        <taxon>Tracheophyta</taxon>
        <taxon>Spermatophyta</taxon>
        <taxon>Magnoliopsida</taxon>
        <taxon>eudicotyledons</taxon>
        <taxon>Gunneridae</taxon>
        <taxon>Pentapetalae</taxon>
        <taxon>rosids</taxon>
        <taxon>malvids</taxon>
        <taxon>Brassicales</taxon>
        <taxon>Brassicaceae</taxon>
        <taxon>Brassiceae</taxon>
        <taxon>Brassica</taxon>
    </lineage>
</organism>
<accession>A0ABQ7LK08</accession>
<dbReference type="EMBL" id="JADBGQ010000008">
    <property type="protein sequence ID" value="KAG5386300.1"/>
    <property type="molecule type" value="Genomic_DNA"/>
</dbReference>
<sequence length="97" mass="10291">MNTVPIDRSVEKEETAKRRVVEENNHCTTARLYYHPPSDGHHHRGVTDLIGGGVTGVSGQDSKGLVGGLGAGTVASCGVKSSQVYEDARDLLLFSVV</sequence>
<gene>
    <name evidence="1" type="primary">A09p063400.1_BraROA</name>
    <name evidence="1" type="ORF">IGI04_037770</name>
</gene>
<reference evidence="1 2" key="1">
    <citation type="submission" date="2021-03" db="EMBL/GenBank/DDBJ databases">
        <authorList>
            <person name="King G.J."/>
            <person name="Bancroft I."/>
            <person name="Baten A."/>
            <person name="Bloomfield J."/>
            <person name="Borpatragohain P."/>
            <person name="He Z."/>
            <person name="Irish N."/>
            <person name="Irwin J."/>
            <person name="Liu K."/>
            <person name="Mauleon R.P."/>
            <person name="Moore J."/>
            <person name="Morris R."/>
            <person name="Ostergaard L."/>
            <person name="Wang B."/>
            <person name="Wells R."/>
        </authorList>
    </citation>
    <scope>NUCLEOTIDE SEQUENCE [LARGE SCALE GENOMIC DNA]</scope>
    <source>
        <strain evidence="1">R-o-18</strain>
        <tissue evidence="1">Leaf</tissue>
    </source>
</reference>
<name>A0ABQ7LK08_BRACM</name>
<comment type="caution">
    <text evidence="1">The sequence shown here is derived from an EMBL/GenBank/DDBJ whole genome shotgun (WGS) entry which is preliminary data.</text>
</comment>
<evidence type="ECO:0000313" key="1">
    <source>
        <dbReference type="EMBL" id="KAG5386300.1"/>
    </source>
</evidence>
<protein>
    <submittedName>
        <fullName evidence="1">Uncharacterized protein</fullName>
    </submittedName>
</protein>
<proteinExistence type="predicted"/>